<dbReference type="EMBL" id="AP024483">
    <property type="protein sequence ID" value="BCS83733.1"/>
    <property type="molecule type" value="Genomic_DNA"/>
</dbReference>
<reference evidence="1 2" key="1">
    <citation type="submission" date="2021-02" db="EMBL/GenBank/DDBJ databases">
        <title>Cotonvirus japonicus, which uses Golgi apparatus of host cells for its virion factory, phylogenetically links tailed tupanvirus and icosahedral mimivirus.</title>
        <authorList>
            <person name="Takahashi H."/>
            <person name="Fukaya S."/>
            <person name="Song C."/>
            <person name="Murata K."/>
            <person name="Takemura M."/>
        </authorList>
    </citation>
    <scope>NUCLEOTIDE SEQUENCE [LARGE SCALE GENOMIC DNA]</scope>
</reference>
<dbReference type="Proteomes" id="UP001321479">
    <property type="component" value="Segment"/>
</dbReference>
<dbReference type="GeneID" id="80558938"/>
<evidence type="ECO:0000313" key="1">
    <source>
        <dbReference type="EMBL" id="BCS83733.1"/>
    </source>
</evidence>
<keyword evidence="2" id="KW-1185">Reference proteome</keyword>
<protein>
    <submittedName>
        <fullName evidence="1">Uncharacterized protein</fullName>
    </submittedName>
</protein>
<accession>A0ABM7NU78</accession>
<evidence type="ECO:0000313" key="2">
    <source>
        <dbReference type="Proteomes" id="UP001321479"/>
    </source>
</evidence>
<sequence length="426" mass="51066">MKELENFFANKTKDIDACKLIHDILHYPKYVTGEDMPVEINDRFFCKRMPNNLSTISFESILKNINFAIKYISENKHNIIFMDCIKNYFRNLVNKCMTDFIFYLVYYCAKFAHDNNDNDEIYDYFIHGEYIRNFFSKEFIPCKTIEINISKNALFFSLENFLNEYFHIKNNYSNLKSYKYDGDRFYYGRSYFTLYPMVENKNFMKFLLSRSYIKNILQLLDESDWYILFETINDIKMDLFVTISKADIKTNIDVNSLCLRIPCDPNKIHHLHMVEDNFRNALFSGKKLTPKDFLEPVYDIPQTQLEDLDNILNILQTKPETLIVNDINNFEYNKLQHDICIITLHDVSITSILNKISNKNFKIYHHKFFYNKHKCINIYSKKCGNIWKKRSRHAKLIVDFYNDMIINDWTCINDKCNNPNCVLYSI</sequence>
<name>A0ABM7NU78_9VIRU</name>
<organism evidence="1 2">
    <name type="scientific">Cotonvirus japonicus</name>
    <dbReference type="NCBI Taxonomy" id="2811091"/>
    <lineage>
        <taxon>Viruses</taxon>
        <taxon>Varidnaviria</taxon>
        <taxon>Bamfordvirae</taxon>
        <taxon>Nucleocytoviricota</taxon>
        <taxon>Megaviricetes</taxon>
        <taxon>Imitervirales</taxon>
        <taxon>Mimiviridae</taxon>
        <taxon>Megamimivirinae</taxon>
        <taxon>Cotonvirus</taxon>
        <taxon>Cotonvirus japonicum</taxon>
    </lineage>
</organism>
<proteinExistence type="predicted"/>
<dbReference type="RefSeq" id="YP_010842341.1">
    <property type="nucleotide sequence ID" value="NC_079139.1"/>
</dbReference>